<reference evidence="1 2" key="1">
    <citation type="submission" date="2023-05" db="EMBL/GenBank/DDBJ databases">
        <title>Draft genome of Paenibacillus sp. CCS26.</title>
        <authorList>
            <person name="Akita H."/>
            <person name="Shinto Y."/>
            <person name="Kimura Z."/>
        </authorList>
    </citation>
    <scope>NUCLEOTIDE SEQUENCE [LARGE SCALE GENOMIC DNA]</scope>
    <source>
        <strain evidence="1 2">CCS26</strain>
    </source>
</reference>
<accession>A0ABQ6NWV0</accession>
<keyword evidence="2" id="KW-1185">Reference proteome</keyword>
<name>A0ABQ6NWV0_9BACL</name>
<gene>
    <name evidence="1" type="ORF">PghCCS26_62030</name>
</gene>
<dbReference type="Proteomes" id="UP001285921">
    <property type="component" value="Unassembled WGS sequence"/>
</dbReference>
<protein>
    <submittedName>
        <fullName evidence="1">Uncharacterized protein</fullName>
    </submittedName>
</protein>
<evidence type="ECO:0000313" key="2">
    <source>
        <dbReference type="Proteomes" id="UP001285921"/>
    </source>
</evidence>
<evidence type="ECO:0000313" key="1">
    <source>
        <dbReference type="EMBL" id="GMK49073.1"/>
    </source>
</evidence>
<sequence>MPEFHHSRIKGITASGLIYMDDQDKEVFIDFFVCKNNWVNYANESDSFAGNHRSVESTNCVSFRDAFAEPRYIEFCTVPTTRFVYPYRRNFIEKLRKLSSSKAYVLFKETNDLIKKYGWSTFDMG</sequence>
<proteinExistence type="predicted"/>
<dbReference type="EMBL" id="BTCL01000047">
    <property type="protein sequence ID" value="GMK49073.1"/>
    <property type="molecule type" value="Genomic_DNA"/>
</dbReference>
<organism evidence="1 2">
    <name type="scientific">Paenibacillus glycanilyticus</name>
    <dbReference type="NCBI Taxonomy" id="126569"/>
    <lineage>
        <taxon>Bacteria</taxon>
        <taxon>Bacillati</taxon>
        <taxon>Bacillota</taxon>
        <taxon>Bacilli</taxon>
        <taxon>Bacillales</taxon>
        <taxon>Paenibacillaceae</taxon>
        <taxon>Paenibacillus</taxon>
    </lineage>
</organism>
<comment type="caution">
    <text evidence="1">The sequence shown here is derived from an EMBL/GenBank/DDBJ whole genome shotgun (WGS) entry which is preliminary data.</text>
</comment>